<dbReference type="InterPro" id="IPR036249">
    <property type="entry name" value="Thioredoxin-like_sf"/>
</dbReference>
<dbReference type="PANTHER" id="PTHR45288">
    <property type="entry name" value="THIOREDOXIN FAMILY PROTEIN"/>
    <property type="match status" value="1"/>
</dbReference>
<evidence type="ECO:0000259" key="2">
    <source>
        <dbReference type="Pfam" id="PF13417"/>
    </source>
</evidence>
<protein>
    <recommendedName>
        <fullName evidence="2">GST N-terminal domain-containing protein</fullName>
    </recommendedName>
</protein>
<dbReference type="PANTHER" id="PTHR45288:SF1">
    <property type="entry name" value="THIOREDOXIN FAMILY PROTEIN"/>
    <property type="match status" value="1"/>
</dbReference>
<name>A0AAU9SQC4_THLAR</name>
<reference evidence="3 4" key="1">
    <citation type="submission" date="2022-03" db="EMBL/GenBank/DDBJ databases">
        <authorList>
            <person name="Nunn A."/>
            <person name="Chopra R."/>
            <person name="Nunn A."/>
            <person name="Contreras Garrido A."/>
        </authorList>
    </citation>
    <scope>NUCLEOTIDE SEQUENCE [LARGE SCALE GENOMIC DNA]</scope>
</reference>
<sequence length="301" mass="32481">MDRMMEEIPTYSISSPIDPGRLMPPGTSKVCAERATAATKGKGVESDRSYGGKKKGLTEQEDHQGGGAAKKPPRREGVSGSSLKAADHRDMVVGLSSTGKVVAKGGSRGVAKGGSRGVAKRGSQDVAEGSAYDHEFAYSYHGPTPFVDNKMALSKMYRMIQAPNETYAEIDDSFGEDCFADIAQCHAQVREMVAVLDLDILYYPCPRGTPNFRPKVLQMGGKQQFPYMVDPNTGVSMYESDGIIKYLSEKYGDGTVPLSLKLGPLTAITAGFAMIGRMGKGNLYTPAKLPPKPLEFWAYEI</sequence>
<dbReference type="InterPro" id="IPR004045">
    <property type="entry name" value="Glutathione_S-Trfase_N"/>
</dbReference>
<organism evidence="3 4">
    <name type="scientific">Thlaspi arvense</name>
    <name type="common">Field penny-cress</name>
    <dbReference type="NCBI Taxonomy" id="13288"/>
    <lineage>
        <taxon>Eukaryota</taxon>
        <taxon>Viridiplantae</taxon>
        <taxon>Streptophyta</taxon>
        <taxon>Embryophyta</taxon>
        <taxon>Tracheophyta</taxon>
        <taxon>Spermatophyta</taxon>
        <taxon>Magnoliopsida</taxon>
        <taxon>eudicotyledons</taxon>
        <taxon>Gunneridae</taxon>
        <taxon>Pentapetalae</taxon>
        <taxon>rosids</taxon>
        <taxon>malvids</taxon>
        <taxon>Brassicales</taxon>
        <taxon>Brassicaceae</taxon>
        <taxon>Thlaspideae</taxon>
        <taxon>Thlaspi</taxon>
    </lineage>
</organism>
<dbReference type="Proteomes" id="UP000836841">
    <property type="component" value="Chromosome 6"/>
</dbReference>
<feature type="region of interest" description="Disordered" evidence="1">
    <location>
        <begin position="1"/>
        <end position="90"/>
    </location>
</feature>
<evidence type="ECO:0000313" key="4">
    <source>
        <dbReference type="Proteomes" id="UP000836841"/>
    </source>
</evidence>
<evidence type="ECO:0000256" key="1">
    <source>
        <dbReference type="SAM" id="MobiDB-lite"/>
    </source>
</evidence>
<dbReference type="AlphaFoldDB" id="A0AAU9SQC4"/>
<proteinExistence type="predicted"/>
<dbReference type="GO" id="GO:0009507">
    <property type="term" value="C:chloroplast"/>
    <property type="evidence" value="ECO:0007669"/>
    <property type="project" value="TreeGrafter"/>
</dbReference>
<dbReference type="Pfam" id="PF13417">
    <property type="entry name" value="GST_N_3"/>
    <property type="match status" value="1"/>
</dbReference>
<keyword evidence="4" id="KW-1185">Reference proteome</keyword>
<evidence type="ECO:0000313" key="3">
    <source>
        <dbReference type="EMBL" id="CAH2070284.1"/>
    </source>
</evidence>
<feature type="region of interest" description="Disordered" evidence="1">
    <location>
        <begin position="104"/>
        <end position="126"/>
    </location>
</feature>
<dbReference type="Gene3D" id="3.40.30.10">
    <property type="entry name" value="Glutaredoxin"/>
    <property type="match status" value="1"/>
</dbReference>
<feature type="compositionally biased region" description="Gly residues" evidence="1">
    <location>
        <begin position="106"/>
        <end position="116"/>
    </location>
</feature>
<feature type="domain" description="GST N-terminal" evidence="2">
    <location>
        <begin position="188"/>
        <end position="252"/>
    </location>
</feature>
<accession>A0AAU9SQC4</accession>
<feature type="compositionally biased region" description="Basic and acidic residues" evidence="1">
    <location>
        <begin position="42"/>
        <end position="64"/>
    </location>
</feature>
<gene>
    <name evidence="3" type="ORF">TAV2_LOCUS21489</name>
</gene>
<dbReference type="SUPFAM" id="SSF52833">
    <property type="entry name" value="Thioredoxin-like"/>
    <property type="match status" value="1"/>
</dbReference>
<dbReference type="EMBL" id="OU466862">
    <property type="protein sequence ID" value="CAH2070284.1"/>
    <property type="molecule type" value="Genomic_DNA"/>
</dbReference>